<name>G4TFK5_SERID</name>
<feature type="transmembrane region" description="Helical" evidence="7">
    <location>
        <begin position="438"/>
        <end position="459"/>
    </location>
</feature>
<dbReference type="InterPro" id="IPR011701">
    <property type="entry name" value="MFS"/>
</dbReference>
<dbReference type="AlphaFoldDB" id="G4TFK5"/>
<feature type="transmembrane region" description="Helical" evidence="7">
    <location>
        <begin position="278"/>
        <end position="298"/>
    </location>
</feature>
<keyword evidence="3 7" id="KW-0812">Transmembrane</keyword>
<dbReference type="eggNOG" id="KOG0254">
    <property type="taxonomic scope" value="Eukaryota"/>
</dbReference>
<evidence type="ECO:0000256" key="4">
    <source>
        <dbReference type="ARBA" id="ARBA00022989"/>
    </source>
</evidence>
<keyword evidence="10" id="KW-1185">Reference proteome</keyword>
<dbReference type="GO" id="GO:0005886">
    <property type="term" value="C:plasma membrane"/>
    <property type="evidence" value="ECO:0007669"/>
    <property type="project" value="TreeGrafter"/>
</dbReference>
<dbReference type="GO" id="GO:0000329">
    <property type="term" value="C:fungal-type vacuole membrane"/>
    <property type="evidence" value="ECO:0007669"/>
    <property type="project" value="TreeGrafter"/>
</dbReference>
<evidence type="ECO:0000256" key="1">
    <source>
        <dbReference type="ARBA" id="ARBA00004127"/>
    </source>
</evidence>
<feature type="compositionally biased region" description="Polar residues" evidence="6">
    <location>
        <begin position="492"/>
        <end position="507"/>
    </location>
</feature>
<dbReference type="Pfam" id="PF07690">
    <property type="entry name" value="MFS_1"/>
    <property type="match status" value="1"/>
</dbReference>
<feature type="transmembrane region" description="Helical" evidence="7">
    <location>
        <begin position="202"/>
        <end position="225"/>
    </location>
</feature>
<dbReference type="EMBL" id="CAFZ01000072">
    <property type="protein sequence ID" value="CCA70094.1"/>
    <property type="molecule type" value="Genomic_DNA"/>
</dbReference>
<keyword evidence="2" id="KW-0813">Transport</keyword>
<keyword evidence="5 7" id="KW-0472">Membrane</keyword>
<evidence type="ECO:0000259" key="8">
    <source>
        <dbReference type="PROSITE" id="PS50850"/>
    </source>
</evidence>
<evidence type="ECO:0000256" key="2">
    <source>
        <dbReference type="ARBA" id="ARBA00022448"/>
    </source>
</evidence>
<feature type="transmembrane region" description="Helical" evidence="7">
    <location>
        <begin position="130"/>
        <end position="152"/>
    </location>
</feature>
<feature type="transmembrane region" description="Helical" evidence="7">
    <location>
        <begin position="172"/>
        <end position="190"/>
    </location>
</feature>
<dbReference type="Gene3D" id="1.20.1250.20">
    <property type="entry name" value="MFS general substrate transporter like domains"/>
    <property type="match status" value="1"/>
</dbReference>
<evidence type="ECO:0000313" key="10">
    <source>
        <dbReference type="Proteomes" id="UP000007148"/>
    </source>
</evidence>
<evidence type="ECO:0000256" key="5">
    <source>
        <dbReference type="ARBA" id="ARBA00023136"/>
    </source>
</evidence>
<dbReference type="HOGENOM" id="CLU_000960_22_3_1"/>
<gene>
    <name evidence="9" type="ORF">PIIN_04034</name>
</gene>
<dbReference type="GO" id="GO:0012505">
    <property type="term" value="C:endomembrane system"/>
    <property type="evidence" value="ECO:0007669"/>
    <property type="project" value="UniProtKB-SubCell"/>
</dbReference>
<evidence type="ECO:0000313" key="9">
    <source>
        <dbReference type="EMBL" id="CCA70094.1"/>
    </source>
</evidence>
<dbReference type="InParanoid" id="G4TFK5"/>
<evidence type="ECO:0000256" key="6">
    <source>
        <dbReference type="SAM" id="MobiDB-lite"/>
    </source>
</evidence>
<reference evidence="9 10" key="1">
    <citation type="journal article" date="2011" name="PLoS Pathog.">
        <title>Endophytic Life Strategies Decoded by Genome and Transcriptome Analyses of the Mutualistic Root Symbiont Piriformospora indica.</title>
        <authorList>
            <person name="Zuccaro A."/>
            <person name="Lahrmann U."/>
            <person name="Guldener U."/>
            <person name="Langen G."/>
            <person name="Pfiffi S."/>
            <person name="Biedenkopf D."/>
            <person name="Wong P."/>
            <person name="Samans B."/>
            <person name="Grimm C."/>
            <person name="Basiewicz M."/>
            <person name="Murat C."/>
            <person name="Martin F."/>
            <person name="Kogel K.H."/>
        </authorList>
    </citation>
    <scope>NUCLEOTIDE SEQUENCE [LARGE SCALE GENOMIC DNA]</scope>
    <source>
        <strain evidence="9 10">DSM 11827</strain>
    </source>
</reference>
<evidence type="ECO:0000256" key="3">
    <source>
        <dbReference type="ARBA" id="ARBA00022692"/>
    </source>
</evidence>
<comment type="caution">
    <text evidence="9">The sequence shown here is derived from an EMBL/GenBank/DDBJ whole genome shotgun (WGS) entry which is preliminary data.</text>
</comment>
<keyword evidence="4 7" id="KW-1133">Transmembrane helix</keyword>
<feature type="transmembrane region" description="Helical" evidence="7">
    <location>
        <begin position="15"/>
        <end position="35"/>
    </location>
</feature>
<feature type="transmembrane region" description="Helical" evidence="7">
    <location>
        <begin position="245"/>
        <end position="266"/>
    </location>
</feature>
<feature type="transmembrane region" description="Helical" evidence="7">
    <location>
        <begin position="47"/>
        <end position="65"/>
    </location>
</feature>
<dbReference type="Proteomes" id="UP000007148">
    <property type="component" value="Unassembled WGS sequence"/>
</dbReference>
<feature type="transmembrane region" description="Helical" evidence="7">
    <location>
        <begin position="105"/>
        <end position="124"/>
    </location>
</feature>
<comment type="subcellular location">
    <subcellularLocation>
        <location evidence="1">Endomembrane system</location>
        <topology evidence="1">Multi-pass membrane protein</topology>
    </subcellularLocation>
</comment>
<feature type="compositionally biased region" description="Polar residues" evidence="6">
    <location>
        <begin position="569"/>
        <end position="578"/>
    </location>
</feature>
<accession>G4TFK5</accession>
<feature type="region of interest" description="Disordered" evidence="6">
    <location>
        <begin position="469"/>
        <end position="599"/>
    </location>
</feature>
<dbReference type="InterPro" id="IPR020846">
    <property type="entry name" value="MFS_dom"/>
</dbReference>
<dbReference type="InterPro" id="IPR036259">
    <property type="entry name" value="MFS_trans_sf"/>
</dbReference>
<dbReference type="GO" id="GO:0015174">
    <property type="term" value="F:basic amino acid transmembrane transporter activity"/>
    <property type="evidence" value="ECO:0007669"/>
    <property type="project" value="TreeGrafter"/>
</dbReference>
<proteinExistence type="predicted"/>
<feature type="transmembrane region" description="Helical" evidence="7">
    <location>
        <begin position="310"/>
        <end position="327"/>
    </location>
</feature>
<dbReference type="OrthoDB" id="3437016at2759"/>
<dbReference type="PROSITE" id="PS50850">
    <property type="entry name" value="MFS"/>
    <property type="match status" value="1"/>
</dbReference>
<feature type="transmembrane region" description="Helical" evidence="7">
    <location>
        <begin position="71"/>
        <end position="93"/>
    </location>
</feature>
<dbReference type="STRING" id="1109443.G4TFK5"/>
<dbReference type="SUPFAM" id="SSF103473">
    <property type="entry name" value="MFS general substrate transporter"/>
    <property type="match status" value="2"/>
</dbReference>
<dbReference type="PANTHER" id="PTHR23501:SF191">
    <property type="entry name" value="VACUOLAR BASIC AMINO ACID TRANSPORTER 4"/>
    <property type="match status" value="1"/>
</dbReference>
<dbReference type="PANTHER" id="PTHR23501">
    <property type="entry name" value="MAJOR FACILITATOR SUPERFAMILY"/>
    <property type="match status" value="1"/>
</dbReference>
<feature type="compositionally biased region" description="Low complexity" evidence="6">
    <location>
        <begin position="515"/>
        <end position="527"/>
    </location>
</feature>
<feature type="transmembrane region" description="Helical" evidence="7">
    <location>
        <begin position="339"/>
        <end position="360"/>
    </location>
</feature>
<evidence type="ECO:0000256" key="7">
    <source>
        <dbReference type="SAM" id="Phobius"/>
    </source>
</evidence>
<organism evidence="9 10">
    <name type="scientific">Serendipita indica (strain DSM 11827)</name>
    <name type="common">Root endophyte fungus</name>
    <name type="synonym">Piriformospora indica</name>
    <dbReference type="NCBI Taxonomy" id="1109443"/>
    <lineage>
        <taxon>Eukaryota</taxon>
        <taxon>Fungi</taxon>
        <taxon>Dikarya</taxon>
        <taxon>Basidiomycota</taxon>
        <taxon>Agaricomycotina</taxon>
        <taxon>Agaricomycetes</taxon>
        <taxon>Sebacinales</taxon>
        <taxon>Serendipitaceae</taxon>
        <taxon>Serendipita</taxon>
    </lineage>
</organism>
<dbReference type="OMA" id="WMMHRTG"/>
<dbReference type="Gene3D" id="1.20.1720.10">
    <property type="entry name" value="Multidrug resistance protein D"/>
    <property type="match status" value="1"/>
</dbReference>
<feature type="transmembrane region" description="Helical" evidence="7">
    <location>
        <begin position="372"/>
        <end position="396"/>
    </location>
</feature>
<sequence>MSAISSGYGSANQGAWLGTAFLLATCTFTPLYGRLCTVLGRRGAHQLALAFAALGTLGCGLAPGIEMLIAARFLTGLGGGGLFVTAGIVTADMYSMRDRSLTQGIASVVNGGGLGIGGFLGGAIMDRLGWRWAFFIQLPFFLLAFTLTTLFLDYDTPGSAKKPRDVLKRIDYGGVFSLLLFVGSALTFLACKFNADYSWSHPYVFAPLIVLCVSLIAFIVIELYLTPEPIMPPFLLHQRIPTLVAINNVLVSICNFSITYFFPMWFETVKLVSAGEAGAHIAPNSVSMSLGSLFAGWLMHRTGKYKTLNVVFGILPTIAAILIATLNERSPEWVEWGSIIPLGFGNSVVLQTTLIALLASVDRPSMAVAMGFVQLFSGFGQVSGVAVSSAIFQYILRRELKARLTGPDSAELIERIKRSSEIVRQLPRELQQPVKDSYATALTAVFTLAAACTFAAFLVRLPIPELSMDEDTPEQTSDTKSVESHVHFRSLTPLSRTPSENGSSRSTSVERGRGLRQQRTGLSSRSRGPGDRRRTSPSRRLIDFADEEEAERAHGDSTPIPIPGRPTFNRLTTFQNTPMDVERGRSARKLRNSKPRDSI</sequence>
<protein>
    <submittedName>
        <fullName evidence="9">Related to VBA1-Vacuolar Basic Amino acid transporter</fullName>
    </submittedName>
</protein>
<feature type="domain" description="Major facilitator superfamily (MFS) profile" evidence="8">
    <location>
        <begin position="1"/>
        <end position="467"/>
    </location>
</feature>